<dbReference type="Ensembl" id="ENSLLET00000040927.1">
    <property type="protein sequence ID" value="ENSLLEP00000039345.1"/>
    <property type="gene ID" value="ENSLLEG00000025008.1"/>
</dbReference>
<organism evidence="2 3">
    <name type="scientific">Leptobrachium leishanense</name>
    <name type="common">Leishan spiny toad</name>
    <dbReference type="NCBI Taxonomy" id="445787"/>
    <lineage>
        <taxon>Eukaryota</taxon>
        <taxon>Metazoa</taxon>
        <taxon>Chordata</taxon>
        <taxon>Craniata</taxon>
        <taxon>Vertebrata</taxon>
        <taxon>Euteleostomi</taxon>
        <taxon>Amphibia</taxon>
        <taxon>Batrachia</taxon>
        <taxon>Anura</taxon>
        <taxon>Pelobatoidea</taxon>
        <taxon>Megophryidae</taxon>
        <taxon>Leptobrachium</taxon>
    </lineage>
</organism>
<dbReference type="Proteomes" id="UP000694569">
    <property type="component" value="Unplaced"/>
</dbReference>
<dbReference type="GeneTree" id="ENSGT00940000169011"/>
<dbReference type="AlphaFoldDB" id="A0A8C5QLS2"/>
<accession>A0A8C5QLS2</accession>
<dbReference type="OrthoDB" id="9896158at2759"/>
<protein>
    <submittedName>
        <fullName evidence="2">Uncharacterized protein</fullName>
    </submittedName>
</protein>
<proteinExistence type="predicted"/>
<feature type="coiled-coil region" evidence="1">
    <location>
        <begin position="89"/>
        <end position="116"/>
    </location>
</feature>
<sequence>MSAPRVGSPAWRDASYRTIALAYDLKRPFTSIDSRKWLGSAGSKSRDIQRECMTPPPFYRDLIAQSCNTVALSYMRDTRCSVFNLRKALLETNRHILRLQRERDTLERAHANVRRDIITNGETTQIRNLRPKSEKHPDKVDTLLRDEQRVLLEDKKHSENQLHEVSRQLKALYINRQKLSEFCKEKCTVLELVGETSKPLAPGHGKTMNSKHVWQDSTDCWDFIDQTQATRETFRNTQPPNWQKPVERRELKERITETLRKKAEESARIKEDVTITLGDTRNFIHKEKRLHDETEKSYQQQLGPVSSADVTVRESLTRPLVKILQRHPVTQLPESTLISQASASLERSLDRSRQRIGVAQCTFKKLKDDAESKLMGQRLDQAAARLRDRSAKNRAERLSL</sequence>
<dbReference type="InterPro" id="IPR038949">
    <property type="entry name" value="TEKTL1"/>
</dbReference>
<reference evidence="2" key="2">
    <citation type="submission" date="2025-09" db="UniProtKB">
        <authorList>
            <consortium name="Ensembl"/>
        </authorList>
    </citation>
    <scope>IDENTIFICATION</scope>
</reference>
<name>A0A8C5QLS2_9ANUR</name>
<keyword evidence="3" id="KW-1185">Reference proteome</keyword>
<evidence type="ECO:0000256" key="1">
    <source>
        <dbReference type="SAM" id="Coils"/>
    </source>
</evidence>
<evidence type="ECO:0000313" key="3">
    <source>
        <dbReference type="Proteomes" id="UP000694569"/>
    </source>
</evidence>
<dbReference type="PANTHER" id="PTHR35081:SF1">
    <property type="entry name" value="COILED-COIL DOMAIN-CONTAINING PROTEIN 105"/>
    <property type="match status" value="1"/>
</dbReference>
<evidence type="ECO:0000313" key="2">
    <source>
        <dbReference type="Ensembl" id="ENSLLEP00000039345.1"/>
    </source>
</evidence>
<keyword evidence="1" id="KW-0175">Coiled coil</keyword>
<reference evidence="2" key="1">
    <citation type="submission" date="2025-08" db="UniProtKB">
        <authorList>
            <consortium name="Ensembl"/>
        </authorList>
    </citation>
    <scope>IDENTIFICATION</scope>
</reference>
<dbReference type="PANTHER" id="PTHR35081">
    <property type="entry name" value="COILED-COIL DOMAIN-CONTAINING PROTEIN 105"/>
    <property type="match status" value="1"/>
</dbReference>